<dbReference type="AlphaFoldDB" id="A0A1H9S6H0"/>
<dbReference type="Gene3D" id="3.40.50.300">
    <property type="entry name" value="P-loop containing nucleotide triphosphate hydrolases"/>
    <property type="match status" value="1"/>
</dbReference>
<evidence type="ECO:0000256" key="11">
    <source>
        <dbReference type="ARBA" id="ARBA00022840"/>
    </source>
</evidence>
<keyword evidence="12 14" id="KW-0173">Coenzyme A biosynthesis</keyword>
<evidence type="ECO:0000256" key="9">
    <source>
        <dbReference type="ARBA" id="ARBA00022741"/>
    </source>
</evidence>
<dbReference type="HAMAP" id="MF_00215">
    <property type="entry name" value="Pantothen_kinase_1"/>
    <property type="match status" value="1"/>
</dbReference>
<keyword evidence="7 14" id="KW-0963">Cytoplasm</keyword>
<dbReference type="Pfam" id="PF00485">
    <property type="entry name" value="PRK"/>
    <property type="match status" value="1"/>
</dbReference>
<dbReference type="STRING" id="64702.SAMN05443377_11174"/>
<feature type="domain" description="Phosphoribulokinase/uridine kinase" evidence="16">
    <location>
        <begin position="93"/>
        <end position="241"/>
    </location>
</feature>
<dbReference type="NCBIfam" id="TIGR00554">
    <property type="entry name" value="panK_bact"/>
    <property type="match status" value="1"/>
</dbReference>
<dbReference type="GO" id="GO:0005737">
    <property type="term" value="C:cytoplasm"/>
    <property type="evidence" value="ECO:0007669"/>
    <property type="project" value="UniProtKB-SubCell"/>
</dbReference>
<dbReference type="GO" id="GO:0004594">
    <property type="term" value="F:pantothenate kinase activity"/>
    <property type="evidence" value="ECO:0007669"/>
    <property type="project" value="UniProtKB-UniRule"/>
</dbReference>
<comment type="similarity">
    <text evidence="4 14 15">Belongs to the prokaryotic pantothenate kinase family.</text>
</comment>
<sequence>MTVSRPVEDAANSPWVELPRARWAELAQDSHIRLSRQTIEQLRSIQDPTDDHDVREVYLPLVQLMELHRANLGRLFAAQNGFLGIMDERTPFVVGVAGSVAVGKSTVARLIRELLARGARRPNVALVSTDGFLRPNAELQESGLLDRKGFPESYDRKALLRFVSDVKSGVQDLSVPVYSQITYDIVPGASVTVHAPDILVLEGLNVLQPAPTGGVAVSDFIDFSVYVDAEEADIVTWFVNRAVAFRKTADDPSSYFRTFASLSDEQFREMARQVWDTVNGPNLRRNIAPTRPRASVILRKGPGHHIESVRLRRI</sequence>
<dbReference type="PANTHER" id="PTHR10285">
    <property type="entry name" value="URIDINE KINASE"/>
    <property type="match status" value="1"/>
</dbReference>
<dbReference type="GO" id="GO:0015937">
    <property type="term" value="P:coenzyme A biosynthetic process"/>
    <property type="evidence" value="ECO:0007669"/>
    <property type="project" value="UniProtKB-UniRule"/>
</dbReference>
<evidence type="ECO:0000256" key="4">
    <source>
        <dbReference type="ARBA" id="ARBA00006087"/>
    </source>
</evidence>
<proteinExistence type="inferred from homology"/>
<evidence type="ECO:0000256" key="3">
    <source>
        <dbReference type="ARBA" id="ARBA00005225"/>
    </source>
</evidence>
<evidence type="ECO:0000256" key="2">
    <source>
        <dbReference type="ARBA" id="ARBA00004496"/>
    </source>
</evidence>
<keyword evidence="9 14" id="KW-0547">Nucleotide-binding</keyword>
<evidence type="ECO:0000256" key="15">
    <source>
        <dbReference type="RuleBase" id="RU003530"/>
    </source>
</evidence>
<name>A0A1H9S6H0_9ACTN</name>
<evidence type="ECO:0000256" key="12">
    <source>
        <dbReference type="ARBA" id="ARBA00022993"/>
    </source>
</evidence>
<evidence type="ECO:0000256" key="7">
    <source>
        <dbReference type="ARBA" id="ARBA00022490"/>
    </source>
</evidence>
<evidence type="ECO:0000313" key="18">
    <source>
        <dbReference type="Proteomes" id="UP000198815"/>
    </source>
</evidence>
<protein>
    <recommendedName>
        <fullName evidence="6 14">Pantothenate kinase</fullName>
        <ecNumber evidence="5 14">2.7.1.33</ecNumber>
    </recommendedName>
    <alternativeName>
        <fullName evidence="13 14">Pantothenic acid kinase</fullName>
    </alternativeName>
</protein>
<evidence type="ECO:0000256" key="13">
    <source>
        <dbReference type="ARBA" id="ARBA00032866"/>
    </source>
</evidence>
<dbReference type="EMBL" id="FOGZ01000011">
    <property type="protein sequence ID" value="SER80656.1"/>
    <property type="molecule type" value="Genomic_DNA"/>
</dbReference>
<dbReference type="InterPro" id="IPR004566">
    <property type="entry name" value="PanK"/>
</dbReference>
<evidence type="ECO:0000256" key="10">
    <source>
        <dbReference type="ARBA" id="ARBA00022777"/>
    </source>
</evidence>
<keyword evidence="10 14" id="KW-0418">Kinase</keyword>
<evidence type="ECO:0000256" key="1">
    <source>
        <dbReference type="ARBA" id="ARBA00001206"/>
    </source>
</evidence>
<dbReference type="InterPro" id="IPR027417">
    <property type="entry name" value="P-loop_NTPase"/>
</dbReference>
<dbReference type="CDD" id="cd02025">
    <property type="entry name" value="PanK"/>
    <property type="match status" value="1"/>
</dbReference>
<dbReference type="OrthoDB" id="1550976at2"/>
<dbReference type="EC" id="2.7.1.33" evidence="5 14"/>
<keyword evidence="8 14" id="KW-0808">Transferase</keyword>
<accession>A0A1H9S6H0</accession>
<dbReference type="InterPro" id="IPR006083">
    <property type="entry name" value="PRK/URK"/>
</dbReference>
<evidence type="ECO:0000313" key="17">
    <source>
        <dbReference type="EMBL" id="SER80656.1"/>
    </source>
</evidence>
<feature type="binding site" evidence="14">
    <location>
        <begin position="98"/>
        <end position="105"/>
    </location>
    <ligand>
        <name>ATP</name>
        <dbReference type="ChEBI" id="CHEBI:30616"/>
    </ligand>
</feature>
<dbReference type="RefSeq" id="WP_091969372.1">
    <property type="nucleotide sequence ID" value="NZ_FOGZ01000011.1"/>
</dbReference>
<dbReference type="SUPFAM" id="SSF52540">
    <property type="entry name" value="P-loop containing nucleoside triphosphate hydrolases"/>
    <property type="match status" value="1"/>
</dbReference>
<comment type="catalytic activity">
    <reaction evidence="1 14 15">
        <text>(R)-pantothenate + ATP = (R)-4'-phosphopantothenate + ADP + H(+)</text>
        <dbReference type="Rhea" id="RHEA:16373"/>
        <dbReference type="ChEBI" id="CHEBI:10986"/>
        <dbReference type="ChEBI" id="CHEBI:15378"/>
        <dbReference type="ChEBI" id="CHEBI:29032"/>
        <dbReference type="ChEBI" id="CHEBI:30616"/>
        <dbReference type="ChEBI" id="CHEBI:456216"/>
        <dbReference type="EC" id="2.7.1.33"/>
    </reaction>
</comment>
<dbReference type="GO" id="GO:0005524">
    <property type="term" value="F:ATP binding"/>
    <property type="evidence" value="ECO:0007669"/>
    <property type="project" value="UniProtKB-UniRule"/>
</dbReference>
<gene>
    <name evidence="14" type="primary">coaA</name>
    <name evidence="17" type="ORF">SAMN05443377_11174</name>
</gene>
<organism evidence="17 18">
    <name type="scientific">Propionibacterium cyclohexanicum</name>
    <dbReference type="NCBI Taxonomy" id="64702"/>
    <lineage>
        <taxon>Bacteria</taxon>
        <taxon>Bacillati</taxon>
        <taxon>Actinomycetota</taxon>
        <taxon>Actinomycetes</taxon>
        <taxon>Propionibacteriales</taxon>
        <taxon>Propionibacteriaceae</taxon>
        <taxon>Propionibacterium</taxon>
    </lineage>
</organism>
<reference evidence="17 18" key="1">
    <citation type="submission" date="2016-10" db="EMBL/GenBank/DDBJ databases">
        <authorList>
            <person name="de Groot N.N."/>
        </authorList>
    </citation>
    <scope>NUCLEOTIDE SEQUENCE [LARGE SCALE GENOMIC DNA]</scope>
    <source>
        <strain evidence="17 18">DSM 16859</strain>
    </source>
</reference>
<comment type="pathway">
    <text evidence="3 14 15">Cofactor biosynthesis; coenzyme A biosynthesis; CoA from (R)-pantothenate: step 1/5.</text>
</comment>
<evidence type="ECO:0000256" key="6">
    <source>
        <dbReference type="ARBA" id="ARBA00015080"/>
    </source>
</evidence>
<evidence type="ECO:0000256" key="5">
    <source>
        <dbReference type="ARBA" id="ARBA00012102"/>
    </source>
</evidence>
<comment type="subcellular location">
    <subcellularLocation>
        <location evidence="2 14 15">Cytoplasm</location>
    </subcellularLocation>
</comment>
<evidence type="ECO:0000259" key="16">
    <source>
        <dbReference type="Pfam" id="PF00485"/>
    </source>
</evidence>
<evidence type="ECO:0000256" key="8">
    <source>
        <dbReference type="ARBA" id="ARBA00022679"/>
    </source>
</evidence>
<keyword evidence="11 14" id="KW-0067">ATP-binding</keyword>
<dbReference type="PIRSF" id="PIRSF000545">
    <property type="entry name" value="Pantothenate_kin"/>
    <property type="match status" value="1"/>
</dbReference>
<dbReference type="UniPathway" id="UPA00241">
    <property type="reaction ID" value="UER00352"/>
</dbReference>
<evidence type="ECO:0000256" key="14">
    <source>
        <dbReference type="HAMAP-Rule" id="MF_00215"/>
    </source>
</evidence>
<dbReference type="Proteomes" id="UP000198815">
    <property type="component" value="Unassembled WGS sequence"/>
</dbReference>
<keyword evidence="18" id="KW-1185">Reference proteome</keyword>